<protein>
    <submittedName>
        <fullName evidence="1">Uncharacterized protein</fullName>
    </submittedName>
</protein>
<reference evidence="1" key="1">
    <citation type="submission" date="2023-03" db="EMBL/GenBank/DDBJ databases">
        <title>Chromosome-level genomes of two armyworms, Mythimna separata and Mythimna loreyi, provide insights into the biosynthesis and reception of sex pheromones.</title>
        <authorList>
            <person name="Zhao H."/>
        </authorList>
    </citation>
    <scope>NUCLEOTIDE SEQUENCE</scope>
    <source>
        <strain evidence="1">BeijingLab</strain>
        <tissue evidence="1">Pupa</tissue>
    </source>
</reference>
<name>A0AAD7YBG4_MYTSE</name>
<gene>
    <name evidence="1" type="ORF">PYW07_008934</name>
</gene>
<keyword evidence="2" id="KW-1185">Reference proteome</keyword>
<sequence>MWNVQCLVGAVNISNQANKAAHAYGVLLLINNISQVRCHISIHSSTPASKVEQHCDLAEGCVHDTIPVCGKMGDQTRTFLDLCDLLEYACDTSQIYVHVEDVEGCPAEKKEVIIL</sequence>
<dbReference type="Proteomes" id="UP001231518">
    <property type="component" value="Chromosome 22"/>
</dbReference>
<evidence type="ECO:0000313" key="2">
    <source>
        <dbReference type="Proteomes" id="UP001231518"/>
    </source>
</evidence>
<accession>A0AAD7YBG4</accession>
<dbReference type="AlphaFoldDB" id="A0AAD7YBG4"/>
<evidence type="ECO:0000313" key="1">
    <source>
        <dbReference type="EMBL" id="KAJ8709108.1"/>
    </source>
</evidence>
<proteinExistence type="predicted"/>
<dbReference type="EMBL" id="JARGEI010000024">
    <property type="protein sequence ID" value="KAJ8709108.1"/>
    <property type="molecule type" value="Genomic_DNA"/>
</dbReference>
<organism evidence="1 2">
    <name type="scientific">Mythimna separata</name>
    <name type="common">Oriental armyworm</name>
    <name type="synonym">Pseudaletia separata</name>
    <dbReference type="NCBI Taxonomy" id="271217"/>
    <lineage>
        <taxon>Eukaryota</taxon>
        <taxon>Metazoa</taxon>
        <taxon>Ecdysozoa</taxon>
        <taxon>Arthropoda</taxon>
        <taxon>Hexapoda</taxon>
        <taxon>Insecta</taxon>
        <taxon>Pterygota</taxon>
        <taxon>Neoptera</taxon>
        <taxon>Endopterygota</taxon>
        <taxon>Lepidoptera</taxon>
        <taxon>Glossata</taxon>
        <taxon>Ditrysia</taxon>
        <taxon>Noctuoidea</taxon>
        <taxon>Noctuidae</taxon>
        <taxon>Noctuinae</taxon>
        <taxon>Hadenini</taxon>
        <taxon>Mythimna</taxon>
    </lineage>
</organism>
<dbReference type="Gene3D" id="3.30.60.30">
    <property type="match status" value="1"/>
</dbReference>
<comment type="caution">
    <text evidence="1">The sequence shown here is derived from an EMBL/GenBank/DDBJ whole genome shotgun (WGS) entry which is preliminary data.</text>
</comment>